<protein>
    <submittedName>
        <fullName evidence="2">Uncharacterized protein</fullName>
    </submittedName>
</protein>
<evidence type="ECO:0000313" key="2">
    <source>
        <dbReference type="EMBL" id="KAF2229171.1"/>
    </source>
</evidence>
<organism evidence="2 3">
    <name type="scientific">Viridothelium virens</name>
    <name type="common">Speckled blister lichen</name>
    <name type="synonym">Trypethelium virens</name>
    <dbReference type="NCBI Taxonomy" id="1048519"/>
    <lineage>
        <taxon>Eukaryota</taxon>
        <taxon>Fungi</taxon>
        <taxon>Dikarya</taxon>
        <taxon>Ascomycota</taxon>
        <taxon>Pezizomycotina</taxon>
        <taxon>Dothideomycetes</taxon>
        <taxon>Dothideomycetes incertae sedis</taxon>
        <taxon>Trypetheliales</taxon>
        <taxon>Trypetheliaceae</taxon>
        <taxon>Viridothelium</taxon>
    </lineage>
</organism>
<reference evidence="2" key="1">
    <citation type="journal article" date="2020" name="Stud. Mycol.">
        <title>101 Dothideomycetes genomes: a test case for predicting lifestyles and emergence of pathogens.</title>
        <authorList>
            <person name="Haridas S."/>
            <person name="Albert R."/>
            <person name="Binder M."/>
            <person name="Bloem J."/>
            <person name="Labutti K."/>
            <person name="Salamov A."/>
            <person name="Andreopoulos B."/>
            <person name="Baker S."/>
            <person name="Barry K."/>
            <person name="Bills G."/>
            <person name="Bluhm B."/>
            <person name="Cannon C."/>
            <person name="Castanera R."/>
            <person name="Culley D."/>
            <person name="Daum C."/>
            <person name="Ezra D."/>
            <person name="Gonzalez J."/>
            <person name="Henrissat B."/>
            <person name="Kuo A."/>
            <person name="Liang C."/>
            <person name="Lipzen A."/>
            <person name="Lutzoni F."/>
            <person name="Magnuson J."/>
            <person name="Mondo S."/>
            <person name="Nolan M."/>
            <person name="Ohm R."/>
            <person name="Pangilinan J."/>
            <person name="Park H.-J."/>
            <person name="Ramirez L."/>
            <person name="Alfaro M."/>
            <person name="Sun H."/>
            <person name="Tritt A."/>
            <person name="Yoshinaga Y."/>
            <person name="Zwiers L.-H."/>
            <person name="Turgeon B."/>
            <person name="Goodwin S."/>
            <person name="Spatafora J."/>
            <person name="Crous P."/>
            <person name="Grigoriev I."/>
        </authorList>
    </citation>
    <scope>NUCLEOTIDE SEQUENCE</scope>
    <source>
        <strain evidence="2">Tuck. ex Michener</strain>
    </source>
</reference>
<dbReference type="Proteomes" id="UP000800092">
    <property type="component" value="Unassembled WGS sequence"/>
</dbReference>
<gene>
    <name evidence="2" type="ORF">EV356DRAFT_21731</name>
</gene>
<proteinExistence type="predicted"/>
<evidence type="ECO:0000256" key="1">
    <source>
        <dbReference type="SAM" id="MobiDB-lite"/>
    </source>
</evidence>
<feature type="compositionally biased region" description="Polar residues" evidence="1">
    <location>
        <begin position="58"/>
        <end position="78"/>
    </location>
</feature>
<evidence type="ECO:0000313" key="3">
    <source>
        <dbReference type="Proteomes" id="UP000800092"/>
    </source>
</evidence>
<keyword evidence="3" id="KW-1185">Reference proteome</keyword>
<name>A0A6A6GU47_VIRVR</name>
<dbReference type="EMBL" id="ML991873">
    <property type="protein sequence ID" value="KAF2229171.1"/>
    <property type="molecule type" value="Genomic_DNA"/>
</dbReference>
<accession>A0A6A6GU47</accession>
<sequence>MHRDGALRTLSCHFAWTAFSHPFLHRLSSPKWIASVPELHRRINSKWRKQISHLNSTKCRSASSKEFSIDRSQLQSSDQHTRHDPKTQRSASLPPHLIGTGDRILTKPSSLLFTLRKYREIDHEIRRGKGNIAKHEIVNILQTRLLALKQIDEVFQHISLDSIPRKLKIVRLQKEAAGMSQETQALLVQVETGQVLGRRKTSFFSKEGVLNFLINIFFNLLE</sequence>
<feature type="region of interest" description="Disordered" evidence="1">
    <location>
        <begin position="58"/>
        <end position="98"/>
    </location>
</feature>
<dbReference type="AlphaFoldDB" id="A0A6A6GU47"/>